<dbReference type="Proteomes" id="UP000814140">
    <property type="component" value="Unassembled WGS sequence"/>
</dbReference>
<accession>A0ACB8SNA7</accession>
<reference evidence="1" key="1">
    <citation type="submission" date="2021-03" db="EMBL/GenBank/DDBJ databases">
        <authorList>
            <consortium name="DOE Joint Genome Institute"/>
            <person name="Ahrendt S."/>
            <person name="Looney B.P."/>
            <person name="Miyauchi S."/>
            <person name="Morin E."/>
            <person name="Drula E."/>
            <person name="Courty P.E."/>
            <person name="Chicoki N."/>
            <person name="Fauchery L."/>
            <person name="Kohler A."/>
            <person name="Kuo A."/>
            <person name="Labutti K."/>
            <person name="Pangilinan J."/>
            <person name="Lipzen A."/>
            <person name="Riley R."/>
            <person name="Andreopoulos W."/>
            <person name="He G."/>
            <person name="Johnson J."/>
            <person name="Barry K.W."/>
            <person name="Grigoriev I.V."/>
            <person name="Nagy L."/>
            <person name="Hibbett D."/>
            <person name="Henrissat B."/>
            <person name="Matheny P.B."/>
            <person name="Labbe J."/>
            <person name="Martin F."/>
        </authorList>
    </citation>
    <scope>NUCLEOTIDE SEQUENCE</scope>
    <source>
        <strain evidence="1">HHB10654</strain>
    </source>
</reference>
<organism evidence="1 2">
    <name type="scientific">Artomyces pyxidatus</name>
    <dbReference type="NCBI Taxonomy" id="48021"/>
    <lineage>
        <taxon>Eukaryota</taxon>
        <taxon>Fungi</taxon>
        <taxon>Dikarya</taxon>
        <taxon>Basidiomycota</taxon>
        <taxon>Agaricomycotina</taxon>
        <taxon>Agaricomycetes</taxon>
        <taxon>Russulales</taxon>
        <taxon>Auriscalpiaceae</taxon>
        <taxon>Artomyces</taxon>
    </lineage>
</organism>
<proteinExistence type="predicted"/>
<evidence type="ECO:0000313" key="2">
    <source>
        <dbReference type="Proteomes" id="UP000814140"/>
    </source>
</evidence>
<reference evidence="1" key="2">
    <citation type="journal article" date="2022" name="New Phytol.">
        <title>Evolutionary transition to the ectomycorrhizal habit in the genomes of a hyperdiverse lineage of mushroom-forming fungi.</title>
        <authorList>
            <person name="Looney B."/>
            <person name="Miyauchi S."/>
            <person name="Morin E."/>
            <person name="Drula E."/>
            <person name="Courty P.E."/>
            <person name="Kohler A."/>
            <person name="Kuo A."/>
            <person name="LaButti K."/>
            <person name="Pangilinan J."/>
            <person name="Lipzen A."/>
            <person name="Riley R."/>
            <person name="Andreopoulos W."/>
            <person name="He G."/>
            <person name="Johnson J."/>
            <person name="Nolan M."/>
            <person name="Tritt A."/>
            <person name="Barry K.W."/>
            <person name="Grigoriev I.V."/>
            <person name="Nagy L.G."/>
            <person name="Hibbett D."/>
            <person name="Henrissat B."/>
            <person name="Matheny P.B."/>
            <person name="Labbe J."/>
            <person name="Martin F.M."/>
        </authorList>
    </citation>
    <scope>NUCLEOTIDE SEQUENCE</scope>
    <source>
        <strain evidence="1">HHB10654</strain>
    </source>
</reference>
<gene>
    <name evidence="1" type="ORF">BV25DRAFT_1920007</name>
</gene>
<evidence type="ECO:0000313" key="1">
    <source>
        <dbReference type="EMBL" id="KAI0057687.1"/>
    </source>
</evidence>
<sequence length="271" mass="29058">MQNFAAHHPQAPPAQRWYVVFRGTEQGIFTDWSSAAARVLSVTGTIHRRYGRLEDAQAALAAFNAQEADAADALANEMQGLVLGPGAPPPAASTVAQAPAPYHTRGHGFHHSRPRACRHACSCSACQHVLMARLEGRTTRNPRVFKGIIQLIQPEGATVTMEGDDGEVDQDFQKSESMEQVIIVFQAIVGDVLVAPQVFLYPCQLIPLILLSQDTLSFPNLLMSLMLPDHVTAVLSNVQDLIGRGENGNWGARVLLFVLDGSAGGGADAGC</sequence>
<keyword evidence="2" id="KW-1185">Reference proteome</keyword>
<comment type="caution">
    <text evidence="1">The sequence shown here is derived from an EMBL/GenBank/DDBJ whole genome shotgun (WGS) entry which is preliminary data.</text>
</comment>
<name>A0ACB8SNA7_9AGAM</name>
<dbReference type="EMBL" id="MU277244">
    <property type="protein sequence ID" value="KAI0057687.1"/>
    <property type="molecule type" value="Genomic_DNA"/>
</dbReference>
<protein>
    <submittedName>
        <fullName evidence="1">Uncharacterized protein</fullName>
    </submittedName>
</protein>